<dbReference type="InterPro" id="IPR008577">
    <property type="entry name" value="DUF859"/>
</dbReference>
<proteinExistence type="predicted"/>
<dbReference type="Pfam" id="PF05895">
    <property type="entry name" value="DUF859"/>
    <property type="match status" value="1"/>
</dbReference>
<accession>A0A9D0YRB2</accession>
<dbReference type="Proteomes" id="UP000886879">
    <property type="component" value="Unassembled WGS sequence"/>
</dbReference>
<dbReference type="EMBL" id="DVFO01000033">
    <property type="protein sequence ID" value="HIQ60647.1"/>
    <property type="molecule type" value="Genomic_DNA"/>
</dbReference>
<organism evidence="1 2">
    <name type="scientific">Candidatus Enterenecus faecium</name>
    <dbReference type="NCBI Taxonomy" id="2840780"/>
    <lineage>
        <taxon>Bacteria</taxon>
        <taxon>Bacillati</taxon>
        <taxon>Bacillota</taxon>
        <taxon>Clostridia</taxon>
        <taxon>Eubacteriales</taxon>
        <taxon>Candidatus Enterenecus</taxon>
    </lineage>
</organism>
<name>A0A9D0YRB2_9FIRM</name>
<sequence length="745" mass="79167">MALQTRTYTQSSNTFTLELTLVEQSTSTAGNSSTLSYTLKLKSTTKNFAQYGVGAAVKLDNQTVAVRDRGSAPKITLGTYSEVTLLSGTHTVAHTSDGSKSMSLAYSLDMASASYTPGAMSGSGTMTLTKIPRGATITSAPNFTDEDDPVVKVSNPAGVSVQLGIFKDSTHALADYRTISGTSYTFRLTQAEREAMRKVDTTKNTAQVRFYVKSTVGGQTFITYLTRTLTIQNPAPTLNPTVEDVNQTTLALTGESGNLVKYHSQVAVKTGAQAVKGASLVRQSITCGSHTLTGDGTLEGVESGTIVVSATDSRGNSTTKTVERKLVGYVRLSCTLGQGTPDASGRFDLEVAGACYYGSFGGSDNTLTVEYRYREQGTEAWGAWTAVDRTTPMGFTYVAHATVEGLDYQTAYEFQARATDALEQVESGVQVVKASPGFDWGKDDFAFHIPVYIQGVKVTPDVGQNLLINPFFTVNQRGSTTYTITKPAYTLDGWKTSGDTKAGEVVVGQRYAKLTNSSGTLGLGQFVEDYGALAGETVTLSMAVDIRSGSYHLGLNDGTGQAGEVLSQKGLQVYALTVTLSDSPSQLWCQLISEGAASCRIFGAKLEVGDHQTLAIQGEDGAWQLTQQPDPEEILRCYRYQYVPVEGDTSYPLGYGFAFSTSSARMVFPCGVKMRLAPSVTFLNGSNLSGIGIFNNGASHTPTAVAGTRNLPGGVGVIFTTSGLVTNDVCTLRSISGKLLFDANL</sequence>
<comment type="caution">
    <text evidence="1">The sequence shown here is derived from an EMBL/GenBank/DDBJ whole genome shotgun (WGS) entry which is preliminary data.</text>
</comment>
<gene>
    <name evidence="1" type="ORF">IAD31_03505</name>
</gene>
<protein>
    <submittedName>
        <fullName evidence="1">Uncharacterized protein</fullName>
    </submittedName>
</protein>
<reference evidence="1" key="2">
    <citation type="journal article" date="2021" name="PeerJ">
        <title>Extensive microbial diversity within the chicken gut microbiome revealed by metagenomics and culture.</title>
        <authorList>
            <person name="Gilroy R."/>
            <person name="Ravi A."/>
            <person name="Getino M."/>
            <person name="Pursley I."/>
            <person name="Horton D.L."/>
            <person name="Alikhan N.F."/>
            <person name="Baker D."/>
            <person name="Gharbi K."/>
            <person name="Hall N."/>
            <person name="Watson M."/>
            <person name="Adriaenssens E.M."/>
            <person name="Foster-Nyarko E."/>
            <person name="Jarju S."/>
            <person name="Secka A."/>
            <person name="Antonio M."/>
            <person name="Oren A."/>
            <person name="Chaudhuri R.R."/>
            <person name="La Ragione R."/>
            <person name="Hildebrand F."/>
            <person name="Pallen M.J."/>
        </authorList>
    </citation>
    <scope>NUCLEOTIDE SEQUENCE</scope>
    <source>
        <strain evidence="1">ChiGjej2B2-12916</strain>
    </source>
</reference>
<evidence type="ECO:0000313" key="1">
    <source>
        <dbReference type="EMBL" id="HIQ60647.1"/>
    </source>
</evidence>
<evidence type="ECO:0000313" key="2">
    <source>
        <dbReference type="Proteomes" id="UP000886879"/>
    </source>
</evidence>
<dbReference type="AlphaFoldDB" id="A0A9D0YRB2"/>
<reference evidence="1" key="1">
    <citation type="submission" date="2020-10" db="EMBL/GenBank/DDBJ databases">
        <authorList>
            <person name="Gilroy R."/>
        </authorList>
    </citation>
    <scope>NUCLEOTIDE SEQUENCE</scope>
    <source>
        <strain evidence="1">ChiGjej2B2-12916</strain>
    </source>
</reference>